<comment type="subcellular location">
    <subcellularLocation>
        <location evidence="1">Membrane</location>
    </subcellularLocation>
</comment>
<keyword evidence="11" id="KW-1185">Reference proteome</keyword>
<feature type="domain" description="G-protein coupled receptors family 2 profile 1" evidence="9">
    <location>
        <begin position="66"/>
        <end position="162"/>
    </location>
</feature>
<dbReference type="InterPro" id="IPR046338">
    <property type="entry name" value="GAIN_dom_sf"/>
</dbReference>
<keyword evidence="4 7" id="KW-0472">Membrane</keyword>
<reference evidence="10" key="2">
    <citation type="submission" date="2024-06" db="UniProtKB">
        <authorList>
            <consortium name="EnsemblMetazoa"/>
        </authorList>
    </citation>
    <scope>IDENTIFICATION</scope>
</reference>
<proteinExistence type="predicted"/>
<dbReference type="RefSeq" id="XP_019853412.1">
    <property type="nucleotide sequence ID" value="XM_019997853.1"/>
</dbReference>
<organism evidence="10 11">
    <name type="scientific">Amphimedon queenslandica</name>
    <name type="common">Sponge</name>
    <dbReference type="NCBI Taxonomy" id="400682"/>
    <lineage>
        <taxon>Eukaryota</taxon>
        <taxon>Metazoa</taxon>
        <taxon>Porifera</taxon>
        <taxon>Demospongiae</taxon>
        <taxon>Heteroscleromorpha</taxon>
        <taxon>Haplosclerida</taxon>
        <taxon>Niphatidae</taxon>
        <taxon>Amphimedon</taxon>
    </lineage>
</organism>
<name>A0AAN0J9J0_AMPQE</name>
<feature type="transmembrane region" description="Helical" evidence="7">
    <location>
        <begin position="659"/>
        <end position="680"/>
    </location>
</feature>
<dbReference type="InterPro" id="IPR057244">
    <property type="entry name" value="GAIN_B"/>
</dbReference>
<dbReference type="KEGG" id="aqu:100634319"/>
<feature type="region of interest" description="Disordered" evidence="6">
    <location>
        <begin position="706"/>
        <end position="755"/>
    </location>
</feature>
<dbReference type="PROSITE" id="PS50221">
    <property type="entry name" value="GAIN_B"/>
    <property type="match status" value="1"/>
</dbReference>
<evidence type="ECO:0008006" key="12">
    <source>
        <dbReference type="Google" id="ProtNLM"/>
    </source>
</evidence>
<dbReference type="AlphaFoldDB" id="A0AAN0J9J0"/>
<evidence type="ECO:0000256" key="6">
    <source>
        <dbReference type="SAM" id="MobiDB-lite"/>
    </source>
</evidence>
<feature type="transmembrane region" description="Helical" evidence="7">
    <location>
        <begin position="549"/>
        <end position="571"/>
    </location>
</feature>
<feature type="transmembrane region" description="Helical" evidence="7">
    <location>
        <begin position="449"/>
        <end position="470"/>
    </location>
</feature>
<keyword evidence="2 7" id="KW-0812">Transmembrane</keyword>
<dbReference type="GeneID" id="100634319"/>
<sequence length="755" mass="82602">MTVSSTQDYHLLVNMMNQDIVGNNIYNDTLTIFSIQLHNTNDNSSTAVILVTVVIATEEGSGCPLRCREELIEFFNLRGSSFKPSFTVTGNITRFDGCDSEVTDSTFNWTEVNIGSTLRIDCPCGGLSLGTGSPVAIRACTGSFTNGASWTEPNTTQCDFTNDVLSLCNVTQLNSTFQKLTELESLIASPLDSVQLLITVSLMETLNAEASESNTSLDVFLNILERVISQDSDLLQSTQTTSNTSLRVLQIIDDTLAQMPLPSSSLIMTRPSFTLAVQEVPPSDGAVFSLSRNQSVSLTYSNTSTDPMSLILPSNFTFSSSDSVRLTHVIFNSSALFPNLPSNQRVASLVMATSLIGHTLSSLVNITFERTEVEESFSMEACNFFNFSLNGNQGKWSTKGCQTSFINNKIRCTCDHLTHFAVIATSSEAEPPTVEMADPPSYLLALESLSIVAVSFSLVFFIITLVLFLGTWKLRIKTPIQLLVNVCVSLLLLYLMYIGALYARTHENACIVFSSFLHYAFSVSLLSFVGHSIHITLKGCCMPIKHYTLIAVILCWVLPLFLVTFCVAPGYHLYTSQRFCIPQKVPFYVGFVVPFIVCSIVTGVSLLITGIMLARISFKSVLSQEYLSSLSLFLLFTIGWIMVLSKANASAPVAAALEAIFLVFGAPLGFYVFLMCALASGDVRTIWQKKFGKVIRKCSVKLNESTDASSKGKRDSSLPSSVKEPSMNKNDSSDNKEVKDRAKEDNASNSSDIDV</sequence>
<feature type="transmembrane region" description="Helical" evidence="7">
    <location>
        <begin position="591"/>
        <end position="614"/>
    </location>
</feature>
<protein>
    <recommendedName>
        <fullName evidence="12">G-protein coupled receptors family 2 profile 2 domain-containing protein</fullName>
    </recommendedName>
</protein>
<dbReference type="SMART" id="SM00303">
    <property type="entry name" value="GPS"/>
    <property type="match status" value="1"/>
</dbReference>
<feature type="compositionally biased region" description="Basic and acidic residues" evidence="6">
    <location>
        <begin position="731"/>
        <end position="746"/>
    </location>
</feature>
<evidence type="ECO:0000313" key="11">
    <source>
        <dbReference type="Proteomes" id="UP000007879"/>
    </source>
</evidence>
<feature type="transmembrane region" description="Helical" evidence="7">
    <location>
        <begin position="516"/>
        <end position="537"/>
    </location>
</feature>
<dbReference type="Gene3D" id="2.60.220.50">
    <property type="match status" value="1"/>
</dbReference>
<dbReference type="InterPro" id="IPR053066">
    <property type="entry name" value="ADGR_G7"/>
</dbReference>
<dbReference type="Gene3D" id="1.20.1070.10">
    <property type="entry name" value="Rhodopsin 7-helix transmembrane proteins"/>
    <property type="match status" value="1"/>
</dbReference>
<dbReference type="PANTHER" id="PTHR47767">
    <property type="entry name" value="ADHESION G PROTEIN-COUPLED RECEPTOR G7"/>
    <property type="match status" value="1"/>
</dbReference>
<feature type="transmembrane region" description="Helical" evidence="7">
    <location>
        <begin position="626"/>
        <end position="647"/>
    </location>
</feature>
<keyword evidence="5" id="KW-1015">Disulfide bond</keyword>
<evidence type="ECO:0000259" key="9">
    <source>
        <dbReference type="PROSITE" id="PS50227"/>
    </source>
</evidence>
<evidence type="ECO:0000256" key="4">
    <source>
        <dbReference type="ARBA" id="ARBA00023136"/>
    </source>
</evidence>
<evidence type="ECO:0000256" key="5">
    <source>
        <dbReference type="ARBA" id="ARBA00023157"/>
    </source>
</evidence>
<dbReference type="GO" id="GO:0004930">
    <property type="term" value="F:G protein-coupled receptor activity"/>
    <property type="evidence" value="ECO:0007669"/>
    <property type="project" value="InterPro"/>
</dbReference>
<dbReference type="InterPro" id="IPR000203">
    <property type="entry name" value="GPS"/>
</dbReference>
<keyword evidence="3 7" id="KW-1133">Transmembrane helix</keyword>
<dbReference type="EnsemblMetazoa" id="XM_019997853.1">
    <property type="protein sequence ID" value="XP_019853412.1"/>
    <property type="gene ID" value="LOC100634319"/>
</dbReference>
<dbReference type="InterPro" id="IPR001879">
    <property type="entry name" value="GPCR_2_extracellular_dom"/>
</dbReference>
<dbReference type="GO" id="GO:0016020">
    <property type="term" value="C:membrane"/>
    <property type="evidence" value="ECO:0007669"/>
    <property type="project" value="UniProtKB-SubCell"/>
</dbReference>
<accession>A0AAN0J9J0</accession>
<evidence type="ECO:0000256" key="3">
    <source>
        <dbReference type="ARBA" id="ARBA00022989"/>
    </source>
</evidence>
<evidence type="ECO:0000256" key="2">
    <source>
        <dbReference type="ARBA" id="ARBA00022692"/>
    </source>
</evidence>
<reference evidence="11" key="1">
    <citation type="journal article" date="2010" name="Nature">
        <title>The Amphimedon queenslandica genome and the evolution of animal complexity.</title>
        <authorList>
            <person name="Srivastava M."/>
            <person name="Simakov O."/>
            <person name="Chapman J."/>
            <person name="Fahey B."/>
            <person name="Gauthier M.E."/>
            <person name="Mitros T."/>
            <person name="Richards G.S."/>
            <person name="Conaco C."/>
            <person name="Dacre M."/>
            <person name="Hellsten U."/>
            <person name="Larroux C."/>
            <person name="Putnam N.H."/>
            <person name="Stanke M."/>
            <person name="Adamska M."/>
            <person name="Darling A."/>
            <person name="Degnan S.M."/>
            <person name="Oakley T.H."/>
            <person name="Plachetzki D.C."/>
            <person name="Zhai Y."/>
            <person name="Adamski M."/>
            <person name="Calcino A."/>
            <person name="Cummins S.F."/>
            <person name="Goodstein D.M."/>
            <person name="Harris C."/>
            <person name="Jackson D.J."/>
            <person name="Leys S.P."/>
            <person name="Shu S."/>
            <person name="Woodcroft B.J."/>
            <person name="Vervoort M."/>
            <person name="Kosik K.S."/>
            <person name="Manning G."/>
            <person name="Degnan B.M."/>
            <person name="Rokhsar D.S."/>
        </authorList>
    </citation>
    <scope>NUCLEOTIDE SEQUENCE [LARGE SCALE GENOMIC DNA]</scope>
</reference>
<evidence type="ECO:0000259" key="8">
    <source>
        <dbReference type="PROSITE" id="PS50221"/>
    </source>
</evidence>
<dbReference type="Pfam" id="PF01825">
    <property type="entry name" value="GPS"/>
    <property type="match status" value="1"/>
</dbReference>
<dbReference type="PANTHER" id="PTHR47767:SF1">
    <property type="entry name" value="ADHESION G PROTEIN-COUPLED RECEPTOR G7"/>
    <property type="match status" value="1"/>
</dbReference>
<evidence type="ECO:0000256" key="7">
    <source>
        <dbReference type="SAM" id="Phobius"/>
    </source>
</evidence>
<feature type="transmembrane region" description="Helical" evidence="7">
    <location>
        <begin position="482"/>
        <end position="504"/>
    </location>
</feature>
<evidence type="ECO:0000256" key="1">
    <source>
        <dbReference type="ARBA" id="ARBA00004370"/>
    </source>
</evidence>
<evidence type="ECO:0000313" key="10">
    <source>
        <dbReference type="EnsemblMetazoa" id="XP_019853412.1"/>
    </source>
</evidence>
<feature type="domain" description="GAIN-B" evidence="8">
    <location>
        <begin position="286"/>
        <end position="430"/>
    </location>
</feature>
<dbReference type="PROSITE" id="PS50227">
    <property type="entry name" value="G_PROTEIN_RECEP_F2_3"/>
    <property type="match status" value="1"/>
</dbReference>
<dbReference type="Proteomes" id="UP000007879">
    <property type="component" value="Unassembled WGS sequence"/>
</dbReference>